<evidence type="ECO:0000313" key="3">
    <source>
        <dbReference type="Proteomes" id="UP000028073"/>
    </source>
</evidence>
<reference evidence="2 3" key="1">
    <citation type="submission" date="2014-06" db="EMBL/GenBank/DDBJ databases">
        <title>Whole Genome Sequences of Three Symbiotic Endozoicomonas Bacteria.</title>
        <authorList>
            <person name="Neave M.J."/>
            <person name="Apprill A."/>
            <person name="Voolstra C.R."/>
        </authorList>
    </citation>
    <scope>NUCLEOTIDE SEQUENCE [LARGE SCALE GENOMIC DNA]</scope>
    <source>
        <strain evidence="2 3">DSM 25634</strain>
    </source>
</reference>
<dbReference type="Pfam" id="PF13744">
    <property type="entry name" value="HTH_37"/>
    <property type="match status" value="1"/>
</dbReference>
<dbReference type="InterPro" id="IPR001387">
    <property type="entry name" value="Cro/C1-type_HTH"/>
</dbReference>
<dbReference type="eggNOG" id="COG5606">
    <property type="taxonomic scope" value="Bacteria"/>
</dbReference>
<accession>A0A081NHY5</accession>
<dbReference type="InterPro" id="IPR039554">
    <property type="entry name" value="HigA2-like_HTH"/>
</dbReference>
<protein>
    <submittedName>
        <fullName evidence="2">XRE family transcriptional regulator</fullName>
    </submittedName>
</protein>
<dbReference type="InterPro" id="IPR010982">
    <property type="entry name" value="Lambda_DNA-bd_dom_sf"/>
</dbReference>
<name>A0A081NHY5_9GAMM</name>
<dbReference type="SUPFAM" id="SSF47413">
    <property type="entry name" value="lambda repressor-like DNA-binding domains"/>
    <property type="match status" value="1"/>
</dbReference>
<dbReference type="Gene3D" id="1.10.260.40">
    <property type="entry name" value="lambda repressor-like DNA-binding domains"/>
    <property type="match status" value="1"/>
</dbReference>
<organism evidence="2 3">
    <name type="scientific">Endozoicomonas numazuensis</name>
    <dbReference type="NCBI Taxonomy" id="1137799"/>
    <lineage>
        <taxon>Bacteria</taxon>
        <taxon>Pseudomonadati</taxon>
        <taxon>Pseudomonadota</taxon>
        <taxon>Gammaproteobacteria</taxon>
        <taxon>Oceanospirillales</taxon>
        <taxon>Endozoicomonadaceae</taxon>
        <taxon>Endozoicomonas</taxon>
    </lineage>
</organism>
<comment type="caution">
    <text evidence="2">The sequence shown here is derived from an EMBL/GenBank/DDBJ whole genome shotgun (WGS) entry which is preliminary data.</text>
</comment>
<dbReference type="OrthoDB" id="9788479at2"/>
<dbReference type="STRING" id="1137799.GZ78_10785"/>
<evidence type="ECO:0000313" key="2">
    <source>
        <dbReference type="EMBL" id="KEQ18058.1"/>
    </source>
</evidence>
<dbReference type="GO" id="GO:0003677">
    <property type="term" value="F:DNA binding"/>
    <property type="evidence" value="ECO:0007669"/>
    <property type="project" value="InterPro"/>
</dbReference>
<dbReference type="Proteomes" id="UP000028073">
    <property type="component" value="Unassembled WGS sequence"/>
</dbReference>
<proteinExistence type="predicted"/>
<dbReference type="PROSITE" id="PS50943">
    <property type="entry name" value="HTH_CROC1"/>
    <property type="match status" value="1"/>
</dbReference>
<sequence>MSARNVQHTTPSGGNVFADLGFAPEEAKKLKEEAEGKIKADLKIQLMTEITNTIKDRQLKQEEAARLLNVNRPRVSDVMTGKASKFTIDALVDMLQKLGRSVTLKVA</sequence>
<gene>
    <name evidence="2" type="ORF">GZ78_10785</name>
</gene>
<evidence type="ECO:0000259" key="1">
    <source>
        <dbReference type="PROSITE" id="PS50943"/>
    </source>
</evidence>
<dbReference type="AlphaFoldDB" id="A0A081NHY5"/>
<keyword evidence="3" id="KW-1185">Reference proteome</keyword>
<feature type="domain" description="HTH cro/C1-type" evidence="1">
    <location>
        <begin position="55"/>
        <end position="105"/>
    </location>
</feature>
<dbReference type="EMBL" id="JOKH01000002">
    <property type="protein sequence ID" value="KEQ18058.1"/>
    <property type="molecule type" value="Genomic_DNA"/>
</dbReference>
<dbReference type="RefSeq" id="WP_034835111.1">
    <property type="nucleotide sequence ID" value="NZ_JOKH01000002.1"/>
</dbReference>